<keyword evidence="8" id="KW-1185">Reference proteome</keyword>
<evidence type="ECO:0000256" key="6">
    <source>
        <dbReference type="SAM" id="MobiDB-lite"/>
    </source>
</evidence>
<dbReference type="RefSeq" id="WP_198734672.1">
    <property type="nucleotide sequence ID" value="NZ_JAEINH010000016.1"/>
</dbReference>
<feature type="transmembrane region" description="Helical" evidence="5">
    <location>
        <begin position="218"/>
        <end position="237"/>
    </location>
</feature>
<evidence type="ECO:0000313" key="7">
    <source>
        <dbReference type="EMBL" id="MBI9116102.1"/>
    </source>
</evidence>
<keyword evidence="2 5" id="KW-0812">Transmembrane</keyword>
<evidence type="ECO:0000313" key="8">
    <source>
        <dbReference type="Proteomes" id="UP000602087"/>
    </source>
</evidence>
<feature type="transmembrane region" description="Helical" evidence="5">
    <location>
        <begin position="119"/>
        <end position="140"/>
    </location>
</feature>
<feature type="compositionally biased region" description="Acidic residues" evidence="6">
    <location>
        <begin position="913"/>
        <end position="944"/>
    </location>
</feature>
<organism evidence="7 8">
    <name type="scientific">Sanguibacter suaedae</name>
    <dbReference type="NCBI Taxonomy" id="2795737"/>
    <lineage>
        <taxon>Bacteria</taxon>
        <taxon>Bacillati</taxon>
        <taxon>Actinomycetota</taxon>
        <taxon>Actinomycetes</taxon>
        <taxon>Micrococcales</taxon>
        <taxon>Sanguibacteraceae</taxon>
        <taxon>Sanguibacter</taxon>
    </lineage>
</organism>
<comment type="similarity">
    <text evidence="5">Belongs to the UPF0182 family.</text>
</comment>
<dbReference type="PANTHER" id="PTHR39344:SF1">
    <property type="entry name" value="UPF0182 PROTEIN SLL1060"/>
    <property type="match status" value="1"/>
</dbReference>
<keyword evidence="1 5" id="KW-1003">Cell membrane</keyword>
<dbReference type="GO" id="GO:0005576">
    <property type="term" value="C:extracellular region"/>
    <property type="evidence" value="ECO:0007669"/>
    <property type="project" value="TreeGrafter"/>
</dbReference>
<dbReference type="EMBL" id="JAEINH010000016">
    <property type="protein sequence ID" value="MBI9116102.1"/>
    <property type="molecule type" value="Genomic_DNA"/>
</dbReference>
<feature type="compositionally biased region" description="Low complexity" evidence="6">
    <location>
        <begin position="945"/>
        <end position="955"/>
    </location>
</feature>
<feature type="transmembrane region" description="Helical" evidence="5">
    <location>
        <begin position="291"/>
        <end position="312"/>
    </location>
</feature>
<sequence length="1010" mass="108930">MSFAAQPRRPAPAGGGPRRRPSPLAITIAAVVALAVVVFLLAQLWTEVLWYRQLGFSEVIWTEWGTRAALFAGAFVLMAGLVYLNLRLAHRNRPIYAPSTPEQATLDQYREAIEPLRRLVMVAAPALLGVFAGVAASSQWTTVLLWLNSVPFGTTDPEYGIDLSFYMFSLPALRFVVSFVMAVVVISGIAALATHYLYGGLQVGGSAQGVRTTHAARIQLAVLAAALMVLIGVNYWLDRYSILKTDGERFAGASFADVNAVIPAKAILAGVAVLVAALFVVTAIRGNWRLPAIGVGLMVVAAIVVGGVYPAVVQRFQVTPNAQQLEAEFIQRNIDATRTAFGLDDTEVQAYNAKTTAEAGALREDAQTTASIRLLDPTIVSPSFRQLQQNRGYYNFSDTLSVDRYEIEGESRDTLIAVRELNLAGLGDDQRNWVNDHTVYTHGYGVVAAYGNQIGPDGRPAFYEGGIPSVGNLSDLSEDGYEPRIYFSPNSPSYSVVGAPDGTDPWELDYPTDEAEGGQVNTTFPTESVEIGPSVGNLANKLLYALKFQSEEILFSDRVTDASQIVYDRDPRERVEKVAPYLTLDGRVYPAVVDGRVKWIVDGYTTSNEYPYSASESLEDATADSLTATSASIQALQPQEVNYIRNSVKATVDAYDGSVTLYAWDTEDPVLKAWQGVFPNSIEPLSEISADLMSHIRYPEDIFKVQRTLLTQYHVDTASEFFSGQDFWRNPEDPTAEGDNKPLQPPYYLTLQMPGQEQPAFSLSSSFITGGTGDRNVLTGYLAVNAEAGDEAGQPAEDYGKLRLLELPRGSTVPGPGQVQNNFNSDNDIAQNLNLLRQGNSTVLNGNLLTVPVGGGLLYVQPVYVQSSSGTQFPLLRKVLVAFGDEVGFADTLDEALDQVFAGDSGATAGDADAPDEGEVPVDEVPTDEAPTDEPTDAPTEDPTTEPTDTPDAPAGDPRARLDSALTDAGQALQDSQDALADGDFAGYGEAQDRLQVAIEEALAAEEELG</sequence>
<comment type="caution">
    <text evidence="7">The sequence shown here is derived from an EMBL/GenBank/DDBJ whole genome shotgun (WGS) entry which is preliminary data.</text>
</comment>
<evidence type="ECO:0000256" key="1">
    <source>
        <dbReference type="ARBA" id="ARBA00022475"/>
    </source>
</evidence>
<name>A0A934IAJ2_9MICO</name>
<dbReference type="AlphaFoldDB" id="A0A934IAJ2"/>
<evidence type="ECO:0000256" key="2">
    <source>
        <dbReference type="ARBA" id="ARBA00022692"/>
    </source>
</evidence>
<reference evidence="7" key="1">
    <citation type="submission" date="2020-12" db="EMBL/GenBank/DDBJ databases">
        <title>Sanguibacter suaedae sp. nov., isolated from Suaeda aralocaspica.</title>
        <authorList>
            <person name="Ma Q."/>
        </authorList>
    </citation>
    <scope>NUCLEOTIDE SEQUENCE</scope>
    <source>
        <strain evidence="7">YZGR15</strain>
    </source>
</reference>
<evidence type="ECO:0000256" key="4">
    <source>
        <dbReference type="ARBA" id="ARBA00023136"/>
    </source>
</evidence>
<dbReference type="InterPro" id="IPR005372">
    <property type="entry name" value="UPF0182"/>
</dbReference>
<dbReference type="GO" id="GO:0005886">
    <property type="term" value="C:plasma membrane"/>
    <property type="evidence" value="ECO:0007669"/>
    <property type="project" value="UniProtKB-SubCell"/>
</dbReference>
<evidence type="ECO:0000256" key="5">
    <source>
        <dbReference type="HAMAP-Rule" id="MF_01600"/>
    </source>
</evidence>
<dbReference type="Proteomes" id="UP000602087">
    <property type="component" value="Unassembled WGS sequence"/>
</dbReference>
<feature type="transmembrane region" description="Helical" evidence="5">
    <location>
        <begin position="172"/>
        <end position="198"/>
    </location>
</feature>
<keyword evidence="3 5" id="KW-1133">Transmembrane helix</keyword>
<dbReference type="HAMAP" id="MF_01600">
    <property type="entry name" value="UPF0182"/>
    <property type="match status" value="1"/>
</dbReference>
<protein>
    <recommendedName>
        <fullName evidence="5">UPF0182 protein JAV76_13875</fullName>
    </recommendedName>
</protein>
<dbReference type="Pfam" id="PF03699">
    <property type="entry name" value="UPF0182"/>
    <property type="match status" value="1"/>
</dbReference>
<dbReference type="PANTHER" id="PTHR39344">
    <property type="entry name" value="UPF0182 PROTEIN SLL1060"/>
    <property type="match status" value="1"/>
</dbReference>
<accession>A0A934IAJ2</accession>
<comment type="subcellular location">
    <subcellularLocation>
        <location evidence="5">Cell membrane</location>
        <topology evidence="5">Multi-pass membrane protein</topology>
    </subcellularLocation>
</comment>
<feature type="transmembrane region" description="Helical" evidence="5">
    <location>
        <begin position="266"/>
        <end position="284"/>
    </location>
</feature>
<gene>
    <name evidence="7" type="ORF">JAV76_13875</name>
</gene>
<feature type="transmembrane region" description="Helical" evidence="5">
    <location>
        <begin position="65"/>
        <end position="86"/>
    </location>
</feature>
<proteinExistence type="inferred from homology"/>
<feature type="region of interest" description="Disordered" evidence="6">
    <location>
        <begin position="904"/>
        <end position="985"/>
    </location>
</feature>
<keyword evidence="4 5" id="KW-0472">Membrane</keyword>
<feature type="transmembrane region" description="Helical" evidence="5">
    <location>
        <begin position="24"/>
        <end position="45"/>
    </location>
</feature>
<evidence type="ECO:0000256" key="3">
    <source>
        <dbReference type="ARBA" id="ARBA00022989"/>
    </source>
</evidence>